<evidence type="ECO:0000256" key="8">
    <source>
        <dbReference type="ARBA" id="ARBA00022737"/>
    </source>
</evidence>
<reference evidence="18" key="1">
    <citation type="journal article" date="2022" name="bioRxiv">
        <title>Sequencing and chromosome-scale assembly of the giantPleurodeles waltlgenome.</title>
        <authorList>
            <person name="Brown T."/>
            <person name="Elewa A."/>
            <person name="Iarovenko S."/>
            <person name="Subramanian E."/>
            <person name="Araus A.J."/>
            <person name="Petzold A."/>
            <person name="Susuki M."/>
            <person name="Suzuki K.-i.T."/>
            <person name="Hayashi T."/>
            <person name="Toyoda A."/>
            <person name="Oliveira C."/>
            <person name="Osipova E."/>
            <person name="Leigh N.D."/>
            <person name="Simon A."/>
            <person name="Yun M.H."/>
        </authorList>
    </citation>
    <scope>NUCLEOTIDE SEQUENCE</scope>
    <source>
        <strain evidence="18">20211129_DDA</strain>
        <tissue evidence="18">Liver</tissue>
    </source>
</reference>
<dbReference type="SMART" id="SM00042">
    <property type="entry name" value="CUB"/>
    <property type="match status" value="1"/>
</dbReference>
<dbReference type="InterPro" id="IPR000152">
    <property type="entry name" value="EGF-type_Asp/Asn_hydroxyl_site"/>
</dbReference>
<dbReference type="PROSITE" id="PS50026">
    <property type="entry name" value="EGF_3"/>
    <property type="match status" value="1"/>
</dbReference>
<dbReference type="Pfam" id="PF00431">
    <property type="entry name" value="CUB"/>
    <property type="match status" value="1"/>
</dbReference>
<dbReference type="GO" id="GO:0005509">
    <property type="term" value="F:calcium ion binding"/>
    <property type="evidence" value="ECO:0007669"/>
    <property type="project" value="InterPro"/>
</dbReference>
<feature type="signal peptide" evidence="14">
    <location>
        <begin position="1"/>
        <end position="28"/>
    </location>
</feature>
<evidence type="ECO:0000256" key="2">
    <source>
        <dbReference type="ARBA" id="ARBA00004613"/>
    </source>
</evidence>
<keyword evidence="19" id="KW-1185">Reference proteome</keyword>
<organism evidence="18 19">
    <name type="scientific">Pleurodeles waltl</name>
    <name type="common">Iberian ribbed newt</name>
    <dbReference type="NCBI Taxonomy" id="8319"/>
    <lineage>
        <taxon>Eukaryota</taxon>
        <taxon>Metazoa</taxon>
        <taxon>Chordata</taxon>
        <taxon>Craniata</taxon>
        <taxon>Vertebrata</taxon>
        <taxon>Euteleostomi</taxon>
        <taxon>Amphibia</taxon>
        <taxon>Batrachia</taxon>
        <taxon>Caudata</taxon>
        <taxon>Salamandroidea</taxon>
        <taxon>Salamandridae</taxon>
        <taxon>Pleurodelinae</taxon>
        <taxon>Pleurodeles</taxon>
    </lineage>
</organism>
<keyword evidence="12" id="KW-0325">Glycoprotein</keyword>
<dbReference type="InterPro" id="IPR000859">
    <property type="entry name" value="CUB_dom"/>
</dbReference>
<dbReference type="SUPFAM" id="SSF49854">
    <property type="entry name" value="Spermadhesin, CUB domain"/>
    <property type="match status" value="1"/>
</dbReference>
<comment type="caution">
    <text evidence="18">The sequence shown here is derived from an EMBL/GenBank/DDBJ whole genome shotgun (WGS) entry which is preliminary data.</text>
</comment>
<dbReference type="InterPro" id="IPR009003">
    <property type="entry name" value="Peptidase_S1_PA"/>
</dbReference>
<evidence type="ECO:0000313" key="18">
    <source>
        <dbReference type="EMBL" id="KAJ1122375.1"/>
    </source>
</evidence>
<comment type="caution">
    <text evidence="13">Lacks conserved residue(s) required for the propagation of feature annotation.</text>
</comment>
<protein>
    <submittedName>
        <fullName evidence="18">Uncharacterized protein</fullName>
    </submittedName>
</protein>
<dbReference type="PROSITE" id="PS50240">
    <property type="entry name" value="TRYPSIN_DOM"/>
    <property type="match status" value="1"/>
</dbReference>
<dbReference type="PROSITE" id="PS01186">
    <property type="entry name" value="EGF_2"/>
    <property type="match status" value="1"/>
</dbReference>
<dbReference type="CDD" id="cd00190">
    <property type="entry name" value="Tryp_SPc"/>
    <property type="match status" value="1"/>
</dbReference>
<accession>A0AAV7PAX1</accession>
<dbReference type="GO" id="GO:0006508">
    <property type="term" value="P:proteolysis"/>
    <property type="evidence" value="ECO:0007669"/>
    <property type="project" value="UniProtKB-KW"/>
</dbReference>
<keyword evidence="11" id="KW-1015">Disulfide bond</keyword>
<keyword evidence="10" id="KW-0399">Innate immunity</keyword>
<keyword evidence="9" id="KW-0378">Hydrolase</keyword>
<evidence type="ECO:0000256" key="7">
    <source>
        <dbReference type="ARBA" id="ARBA00022729"/>
    </source>
</evidence>
<evidence type="ECO:0000259" key="15">
    <source>
        <dbReference type="PROSITE" id="PS01180"/>
    </source>
</evidence>
<evidence type="ECO:0000256" key="6">
    <source>
        <dbReference type="ARBA" id="ARBA00022670"/>
    </source>
</evidence>
<feature type="domain" description="CUB" evidence="15">
    <location>
        <begin position="22"/>
        <end position="146"/>
    </location>
</feature>
<evidence type="ECO:0000256" key="11">
    <source>
        <dbReference type="ARBA" id="ARBA00023157"/>
    </source>
</evidence>
<keyword evidence="10" id="KW-0391">Immunity</keyword>
<feature type="domain" description="EGF-like" evidence="16">
    <location>
        <begin position="147"/>
        <end position="187"/>
    </location>
</feature>
<dbReference type="CDD" id="cd00054">
    <property type="entry name" value="EGF_CA"/>
    <property type="match status" value="1"/>
</dbReference>
<dbReference type="InterPro" id="IPR001881">
    <property type="entry name" value="EGF-like_Ca-bd_dom"/>
</dbReference>
<dbReference type="Pfam" id="PF14670">
    <property type="entry name" value="FXa_inhibition"/>
    <property type="match status" value="1"/>
</dbReference>
<gene>
    <name evidence="18" type="ORF">NDU88_000864</name>
</gene>
<dbReference type="InterPro" id="IPR001254">
    <property type="entry name" value="Trypsin_dom"/>
</dbReference>
<dbReference type="Gene3D" id="2.10.25.10">
    <property type="entry name" value="Laminin"/>
    <property type="match status" value="1"/>
</dbReference>
<evidence type="ECO:0000259" key="16">
    <source>
        <dbReference type="PROSITE" id="PS50026"/>
    </source>
</evidence>
<comment type="subcellular location">
    <subcellularLocation>
        <location evidence="1">Cell surface</location>
    </subcellularLocation>
    <subcellularLocation>
        <location evidence="2">Secreted</location>
    </subcellularLocation>
</comment>
<evidence type="ECO:0000256" key="5">
    <source>
        <dbReference type="ARBA" id="ARBA00022659"/>
    </source>
</evidence>
<dbReference type="SMART" id="SM00020">
    <property type="entry name" value="Tryp_SPc"/>
    <property type="match status" value="1"/>
</dbReference>
<evidence type="ECO:0000256" key="10">
    <source>
        <dbReference type="ARBA" id="ARBA00022875"/>
    </source>
</evidence>
<dbReference type="PROSITE" id="PS01180">
    <property type="entry name" value="CUB"/>
    <property type="match status" value="1"/>
</dbReference>
<dbReference type="InterPro" id="IPR043504">
    <property type="entry name" value="Peptidase_S1_PA_chymotrypsin"/>
</dbReference>
<dbReference type="SUPFAM" id="SSF50494">
    <property type="entry name" value="Trypsin-like serine proteases"/>
    <property type="match status" value="1"/>
</dbReference>
<dbReference type="PANTHER" id="PTHR24255:SF25">
    <property type="entry name" value="COMPLEMENT C1R SUBCOMPONENT"/>
    <property type="match status" value="1"/>
</dbReference>
<feature type="domain" description="Peptidase S1" evidence="17">
    <location>
        <begin position="204"/>
        <end position="441"/>
    </location>
</feature>
<keyword evidence="3" id="KW-0964">Secreted</keyword>
<keyword evidence="6" id="KW-0645">Protease</keyword>
<keyword evidence="8" id="KW-0677">Repeat</keyword>
<dbReference type="GO" id="GO:0005615">
    <property type="term" value="C:extracellular space"/>
    <property type="evidence" value="ECO:0007669"/>
    <property type="project" value="TreeGrafter"/>
</dbReference>
<dbReference type="Pfam" id="PF00089">
    <property type="entry name" value="Trypsin"/>
    <property type="match status" value="1"/>
</dbReference>
<dbReference type="SUPFAM" id="SSF57196">
    <property type="entry name" value="EGF/Laminin"/>
    <property type="match status" value="1"/>
</dbReference>
<feature type="chain" id="PRO_5043764937" evidence="14">
    <location>
        <begin position="29"/>
        <end position="443"/>
    </location>
</feature>
<sequence length="443" mass="49451">MPPQSLPWPHGVFRWVVLSLLMEPNMVADGILQTGEISSLIYHKYPDNMRRNQTWHLHVARGYRIRLRFTHFDVARDGDNCQDYVKVSDGQKPTLTICGHRDHPTERSPQVPMVLFSTSNRMTVKFYSTGSKREHLGSFSARYVAVDIDECAFRNGQCEQLCYNFPGSFSCDCNLGFTLRPDNRTCEAPDCGRLEKPLVTYARIFGGSSAGVENFPWHAQIKVIGNPYVGKGAGALIASHWVLTSVSDLVGVPATTIQVELDLEKKALIRRHRVENIFIHPSYATTRAPGQNIALLKLVKPVQFTKRVMPICLPSKGGDLYSPGRMGYVSGYGETELAKISLRMKYTVLPILDDITCQAGQREAGLDGSQILFCAGYLEGEMASGPCQGDVGSPFVVYEYERKVWVLAGLTAWVRGCRNSGKYSFYTHISQHLPWITSVVSSQ</sequence>
<dbReference type="SMART" id="SM00181">
    <property type="entry name" value="EGF"/>
    <property type="match status" value="1"/>
</dbReference>
<keyword evidence="5" id="KW-0768">Sushi</keyword>
<dbReference type="SMART" id="SM00179">
    <property type="entry name" value="EGF_CA"/>
    <property type="match status" value="1"/>
</dbReference>
<dbReference type="AlphaFoldDB" id="A0AAV7PAX1"/>
<evidence type="ECO:0000256" key="4">
    <source>
        <dbReference type="ARBA" id="ARBA00022536"/>
    </source>
</evidence>
<dbReference type="PANTHER" id="PTHR24255">
    <property type="entry name" value="COMPLEMENT COMPONENT 1, S SUBCOMPONENT-RELATED"/>
    <property type="match status" value="1"/>
</dbReference>
<dbReference type="PROSITE" id="PS00010">
    <property type="entry name" value="ASX_HYDROXYL"/>
    <property type="match status" value="1"/>
</dbReference>
<keyword evidence="4 13" id="KW-0245">EGF-like domain</keyword>
<dbReference type="InterPro" id="IPR035914">
    <property type="entry name" value="Sperma_CUB_dom_sf"/>
</dbReference>
<dbReference type="Proteomes" id="UP001066276">
    <property type="component" value="Chromosome 7"/>
</dbReference>
<dbReference type="Gene3D" id="2.40.10.10">
    <property type="entry name" value="Trypsin-like serine proteases"/>
    <property type="match status" value="1"/>
</dbReference>
<evidence type="ECO:0000313" key="19">
    <source>
        <dbReference type="Proteomes" id="UP001066276"/>
    </source>
</evidence>
<keyword evidence="10" id="KW-0180">Complement pathway</keyword>
<name>A0AAV7PAX1_PLEWA</name>
<dbReference type="InterPro" id="IPR000742">
    <property type="entry name" value="EGF"/>
</dbReference>
<dbReference type="EMBL" id="JANPWB010000011">
    <property type="protein sequence ID" value="KAJ1122375.1"/>
    <property type="molecule type" value="Genomic_DNA"/>
</dbReference>
<dbReference type="FunFam" id="2.10.25.10:FF:000240">
    <property type="entry name" value="Vitamin K-dependent protein S"/>
    <property type="match status" value="1"/>
</dbReference>
<dbReference type="CDD" id="cd00041">
    <property type="entry name" value="CUB"/>
    <property type="match status" value="1"/>
</dbReference>
<dbReference type="FunFam" id="2.40.10.10:FF:000054">
    <property type="entry name" value="Complement C1r subcomponent"/>
    <property type="match status" value="1"/>
</dbReference>
<dbReference type="InterPro" id="IPR018097">
    <property type="entry name" value="EGF_Ca-bd_CS"/>
</dbReference>
<evidence type="ECO:0000256" key="1">
    <source>
        <dbReference type="ARBA" id="ARBA00004241"/>
    </source>
</evidence>
<dbReference type="PROSITE" id="PS01187">
    <property type="entry name" value="EGF_CA"/>
    <property type="match status" value="1"/>
</dbReference>
<evidence type="ECO:0000256" key="12">
    <source>
        <dbReference type="ARBA" id="ARBA00023180"/>
    </source>
</evidence>
<dbReference type="GO" id="GO:0004252">
    <property type="term" value="F:serine-type endopeptidase activity"/>
    <property type="evidence" value="ECO:0007669"/>
    <property type="project" value="InterPro"/>
</dbReference>
<dbReference type="InterPro" id="IPR001314">
    <property type="entry name" value="Peptidase_S1A"/>
</dbReference>
<evidence type="ECO:0000256" key="3">
    <source>
        <dbReference type="ARBA" id="ARBA00022525"/>
    </source>
</evidence>
<evidence type="ECO:0000256" key="14">
    <source>
        <dbReference type="SAM" id="SignalP"/>
    </source>
</evidence>
<evidence type="ECO:0000256" key="9">
    <source>
        <dbReference type="ARBA" id="ARBA00022801"/>
    </source>
</evidence>
<evidence type="ECO:0000256" key="13">
    <source>
        <dbReference type="PROSITE-ProRule" id="PRU00076"/>
    </source>
</evidence>
<keyword evidence="7 14" id="KW-0732">Signal</keyword>
<proteinExistence type="predicted"/>
<evidence type="ECO:0000259" key="17">
    <source>
        <dbReference type="PROSITE" id="PS50240"/>
    </source>
</evidence>
<dbReference type="Gene3D" id="2.60.120.290">
    <property type="entry name" value="Spermadhesin, CUB domain"/>
    <property type="match status" value="1"/>
</dbReference>
<dbReference type="PRINTS" id="PR00722">
    <property type="entry name" value="CHYMOTRYPSIN"/>
</dbReference>